<feature type="region of interest" description="Disordered" evidence="9">
    <location>
        <begin position="448"/>
        <end position="487"/>
    </location>
</feature>
<dbReference type="InterPro" id="IPR036236">
    <property type="entry name" value="Znf_C2H2_sf"/>
</dbReference>
<dbReference type="SMART" id="SM00355">
    <property type="entry name" value="ZnF_C2H2"/>
    <property type="match status" value="4"/>
</dbReference>
<evidence type="ECO:0000256" key="9">
    <source>
        <dbReference type="SAM" id="MobiDB-lite"/>
    </source>
</evidence>
<sequence length="631" mass="68641">MNGYSLWVVAGRRPRRLVGSPDSNSSSDTIMSGKLSRTGRMQSVNHLSLVTRFYLSRQIPMRHDALRRETSPSSRRMTKWMSKTSGGSFRRGTCPPSRRPGTPVRSSKQINDLQVVEAAGKNRRIPNIVRNLRRSCPWKTAGQRAENECRKASNNIGFPLATTVQVPTQQPDVLWKQETATCSHSYQSQRLHTDTIDRMLRDDQAPLTPFSCTAGQTVPSVTLQALFAAQLEEWIQSDMPSQTAENCSRTDKPILASVHETQEQTFQPSLRPAPCVCLHACSATRHTDVPMAVIHPVCLPSALALAAYDGNAGCSDSKCVVTYSNTGTTSTSSNCVSAGTPRHSSAWVSSLAAHISTQQSLQPHSSVFPVLAAVVSPQLIRPGCIPCTSNMASLPVAENDLCTAAQCHGDKQLHLFMSDKAGRCTDRATETAAVSLSFSASSKAVTAASNGGTSRMGRSRVKDCNVPLSTNPPVTSGNGHTPRTTFSNDLASSSPMALYSESNSGIAEGVSAFKCMECNAEFKAIAAYNSHLLGHKTNDTNSGARNKCGVCSRVFTRSWLLKGHMRTHTGERPFHCSFPHCNKAFADKSNLRSHTLIHTTISKSFACPKCARAFSQKRYLHKHMLEVCRII</sequence>
<accession>A0ABD0LHU0</accession>
<keyword evidence="5" id="KW-0805">Transcription regulation</keyword>
<keyword evidence="2" id="KW-0677">Repeat</keyword>
<evidence type="ECO:0000256" key="7">
    <source>
        <dbReference type="ARBA" id="ARBA00023242"/>
    </source>
</evidence>
<keyword evidence="12" id="KW-1185">Reference proteome</keyword>
<evidence type="ECO:0000256" key="8">
    <source>
        <dbReference type="PROSITE-ProRule" id="PRU00042"/>
    </source>
</evidence>
<dbReference type="GO" id="GO:0008270">
    <property type="term" value="F:zinc ion binding"/>
    <property type="evidence" value="ECO:0007669"/>
    <property type="project" value="UniProtKB-KW"/>
</dbReference>
<dbReference type="PANTHER" id="PTHR24388">
    <property type="entry name" value="ZINC FINGER PROTEIN"/>
    <property type="match status" value="1"/>
</dbReference>
<feature type="domain" description="C2H2-type" evidence="10">
    <location>
        <begin position="574"/>
        <end position="599"/>
    </location>
</feature>
<dbReference type="EMBL" id="JACVVK020000048">
    <property type="protein sequence ID" value="KAK7498831.1"/>
    <property type="molecule type" value="Genomic_DNA"/>
</dbReference>
<keyword evidence="7" id="KW-0539">Nucleus</keyword>
<evidence type="ECO:0000256" key="3">
    <source>
        <dbReference type="ARBA" id="ARBA00022771"/>
    </source>
</evidence>
<dbReference type="Gene3D" id="3.30.160.60">
    <property type="entry name" value="Classic Zinc Finger"/>
    <property type="match status" value="2"/>
</dbReference>
<dbReference type="PANTHER" id="PTHR24388:SF38">
    <property type="entry name" value="PROTEIN SNAIL"/>
    <property type="match status" value="1"/>
</dbReference>
<dbReference type="SUPFAM" id="SSF57667">
    <property type="entry name" value="beta-beta-alpha zinc fingers"/>
    <property type="match status" value="1"/>
</dbReference>
<dbReference type="InterPro" id="IPR013087">
    <property type="entry name" value="Znf_C2H2_type"/>
</dbReference>
<evidence type="ECO:0000256" key="5">
    <source>
        <dbReference type="ARBA" id="ARBA00023015"/>
    </source>
</evidence>
<dbReference type="Proteomes" id="UP001519460">
    <property type="component" value="Unassembled WGS sequence"/>
</dbReference>
<keyword evidence="1" id="KW-0479">Metal-binding</keyword>
<dbReference type="AlphaFoldDB" id="A0ABD0LHU0"/>
<feature type="domain" description="C2H2-type" evidence="10">
    <location>
        <begin position="605"/>
        <end position="624"/>
    </location>
</feature>
<dbReference type="PROSITE" id="PS50157">
    <property type="entry name" value="ZINC_FINGER_C2H2_2"/>
    <property type="match status" value="3"/>
</dbReference>
<evidence type="ECO:0000313" key="11">
    <source>
        <dbReference type="EMBL" id="KAK7498831.1"/>
    </source>
</evidence>
<reference evidence="11 12" key="1">
    <citation type="journal article" date="2023" name="Sci. Data">
        <title>Genome assembly of the Korean intertidal mud-creeper Batillaria attramentaria.</title>
        <authorList>
            <person name="Patra A.K."/>
            <person name="Ho P.T."/>
            <person name="Jun S."/>
            <person name="Lee S.J."/>
            <person name="Kim Y."/>
            <person name="Won Y.J."/>
        </authorList>
    </citation>
    <scope>NUCLEOTIDE SEQUENCE [LARGE SCALE GENOMIC DNA]</scope>
    <source>
        <strain evidence="11">Wonlab-2016</strain>
    </source>
</reference>
<gene>
    <name evidence="11" type="ORF">BaRGS_00009923</name>
</gene>
<feature type="compositionally biased region" description="Polar residues" evidence="9">
    <location>
        <begin position="71"/>
        <end position="87"/>
    </location>
</feature>
<organism evidence="11 12">
    <name type="scientific">Batillaria attramentaria</name>
    <dbReference type="NCBI Taxonomy" id="370345"/>
    <lineage>
        <taxon>Eukaryota</taxon>
        <taxon>Metazoa</taxon>
        <taxon>Spiralia</taxon>
        <taxon>Lophotrochozoa</taxon>
        <taxon>Mollusca</taxon>
        <taxon>Gastropoda</taxon>
        <taxon>Caenogastropoda</taxon>
        <taxon>Sorbeoconcha</taxon>
        <taxon>Cerithioidea</taxon>
        <taxon>Batillariidae</taxon>
        <taxon>Batillaria</taxon>
    </lineage>
</organism>
<dbReference type="Pfam" id="PF00096">
    <property type="entry name" value="zf-C2H2"/>
    <property type="match status" value="3"/>
</dbReference>
<evidence type="ECO:0000256" key="2">
    <source>
        <dbReference type="ARBA" id="ARBA00022737"/>
    </source>
</evidence>
<name>A0ABD0LHU0_9CAEN</name>
<proteinExistence type="predicted"/>
<evidence type="ECO:0000256" key="1">
    <source>
        <dbReference type="ARBA" id="ARBA00022723"/>
    </source>
</evidence>
<protein>
    <recommendedName>
        <fullName evidence="10">C2H2-type domain-containing protein</fullName>
    </recommendedName>
</protein>
<evidence type="ECO:0000259" key="10">
    <source>
        <dbReference type="PROSITE" id="PS50157"/>
    </source>
</evidence>
<keyword evidence="3 8" id="KW-0863">Zinc-finger</keyword>
<dbReference type="InterPro" id="IPR050527">
    <property type="entry name" value="Snail/Krueppel_Znf"/>
</dbReference>
<evidence type="ECO:0000256" key="6">
    <source>
        <dbReference type="ARBA" id="ARBA00023163"/>
    </source>
</evidence>
<comment type="caution">
    <text evidence="11">The sequence shown here is derived from an EMBL/GenBank/DDBJ whole genome shotgun (WGS) entry which is preliminary data.</text>
</comment>
<dbReference type="FunFam" id="3.30.160.60:FF:000032">
    <property type="entry name" value="Krueppel-like factor 4"/>
    <property type="match status" value="1"/>
</dbReference>
<feature type="region of interest" description="Disordered" evidence="9">
    <location>
        <begin position="65"/>
        <end position="109"/>
    </location>
</feature>
<keyword evidence="4" id="KW-0862">Zinc</keyword>
<evidence type="ECO:0000256" key="4">
    <source>
        <dbReference type="ARBA" id="ARBA00022833"/>
    </source>
</evidence>
<evidence type="ECO:0000313" key="12">
    <source>
        <dbReference type="Proteomes" id="UP001519460"/>
    </source>
</evidence>
<feature type="compositionally biased region" description="Polar residues" evidence="9">
    <location>
        <begin position="467"/>
        <end position="487"/>
    </location>
</feature>
<keyword evidence="6" id="KW-0804">Transcription</keyword>
<dbReference type="PROSITE" id="PS00028">
    <property type="entry name" value="ZINC_FINGER_C2H2_1"/>
    <property type="match status" value="3"/>
</dbReference>
<feature type="domain" description="C2H2-type" evidence="10">
    <location>
        <begin position="546"/>
        <end position="573"/>
    </location>
</feature>